<keyword evidence="3" id="KW-1185">Reference proteome</keyword>
<gene>
    <name evidence="2" type="ORF">L227DRAFT_422193</name>
</gene>
<reference evidence="2" key="1">
    <citation type="journal article" date="2018" name="Genome Biol. Evol.">
        <title>Genomics and development of Lentinus tigrinus, a white-rot wood-decaying mushroom with dimorphic fruiting bodies.</title>
        <authorList>
            <person name="Wu B."/>
            <person name="Xu Z."/>
            <person name="Knudson A."/>
            <person name="Carlson A."/>
            <person name="Chen N."/>
            <person name="Kovaka S."/>
            <person name="LaButti K."/>
            <person name="Lipzen A."/>
            <person name="Pennachio C."/>
            <person name="Riley R."/>
            <person name="Schakwitz W."/>
            <person name="Umezawa K."/>
            <person name="Ohm R.A."/>
            <person name="Grigoriev I.V."/>
            <person name="Nagy L.G."/>
            <person name="Gibbons J."/>
            <person name="Hibbett D."/>
        </authorList>
    </citation>
    <scope>NUCLEOTIDE SEQUENCE [LARGE SCALE GENOMIC DNA]</scope>
    <source>
        <strain evidence="2">ALCF2SS1-6</strain>
    </source>
</reference>
<dbReference type="EMBL" id="ML122330">
    <property type="protein sequence ID" value="RPD53103.1"/>
    <property type="molecule type" value="Genomic_DNA"/>
</dbReference>
<protein>
    <submittedName>
        <fullName evidence="2">Uncharacterized protein</fullName>
    </submittedName>
</protein>
<feature type="compositionally biased region" description="Pro residues" evidence="1">
    <location>
        <begin position="63"/>
        <end position="83"/>
    </location>
</feature>
<dbReference type="AlphaFoldDB" id="A0A5C2RNJ0"/>
<name>A0A5C2RNJ0_9APHY</name>
<evidence type="ECO:0000313" key="3">
    <source>
        <dbReference type="Proteomes" id="UP000313359"/>
    </source>
</evidence>
<proteinExistence type="predicted"/>
<sequence length="195" mass="22388">MARTRTSCGTKYISIYLHILHTSDAAGPTEDSCANPLLTRTPRPRTLSYALYPLERLVHNTPPQNPRTPYYPPRTPIPNIPPPEHPKVELASGASRSHSADSLPPRVQPSAPSTQRRYCEVQRDPRVPVLRVCRTLQHRRRVFQGSIRRLWQFFHRWKQRRPPDVVWHRCTLLASHDRGRPQILRGTPAVDGHAS</sequence>
<accession>A0A5C2RNJ0</accession>
<organism evidence="2 3">
    <name type="scientific">Lentinus tigrinus ALCF2SS1-6</name>
    <dbReference type="NCBI Taxonomy" id="1328759"/>
    <lineage>
        <taxon>Eukaryota</taxon>
        <taxon>Fungi</taxon>
        <taxon>Dikarya</taxon>
        <taxon>Basidiomycota</taxon>
        <taxon>Agaricomycotina</taxon>
        <taxon>Agaricomycetes</taxon>
        <taxon>Polyporales</taxon>
        <taxon>Polyporaceae</taxon>
        <taxon>Lentinus</taxon>
    </lineage>
</organism>
<dbReference type="Proteomes" id="UP000313359">
    <property type="component" value="Unassembled WGS sequence"/>
</dbReference>
<feature type="region of interest" description="Disordered" evidence="1">
    <location>
        <begin position="58"/>
        <end position="118"/>
    </location>
</feature>
<evidence type="ECO:0000256" key="1">
    <source>
        <dbReference type="SAM" id="MobiDB-lite"/>
    </source>
</evidence>
<evidence type="ECO:0000313" key="2">
    <source>
        <dbReference type="EMBL" id="RPD53103.1"/>
    </source>
</evidence>